<comment type="similarity">
    <text evidence="4 13">Belongs to the MoeA family.</text>
</comment>
<dbReference type="InterPro" id="IPR005111">
    <property type="entry name" value="MoeA_C_domain_IV"/>
</dbReference>
<dbReference type="GO" id="GO:0006777">
    <property type="term" value="P:Mo-molybdopterin cofactor biosynthetic process"/>
    <property type="evidence" value="ECO:0007669"/>
    <property type="project" value="UniProtKB-UniRule"/>
</dbReference>
<organism evidence="15 16">
    <name type="scientific">Staphylococcus cohnii subsp. cohnii</name>
    <dbReference type="NCBI Taxonomy" id="74704"/>
    <lineage>
        <taxon>Bacteria</taxon>
        <taxon>Bacillati</taxon>
        <taxon>Bacillota</taxon>
        <taxon>Bacilli</taxon>
        <taxon>Bacillales</taxon>
        <taxon>Staphylococcaceae</taxon>
        <taxon>Staphylococcus</taxon>
        <taxon>Staphylococcus cohnii species complex</taxon>
    </lineage>
</organism>
<comment type="pathway">
    <text evidence="3 13">Cofactor biosynthesis; molybdopterin biosynthesis.</text>
</comment>
<dbReference type="GO" id="GO:0061599">
    <property type="term" value="F:molybdopterin molybdotransferase activity"/>
    <property type="evidence" value="ECO:0007669"/>
    <property type="project" value="UniProtKB-UniRule"/>
</dbReference>
<comment type="function">
    <text evidence="2 13">Catalyzes the insertion of molybdate into adenylated molybdopterin with the concomitant release of AMP.</text>
</comment>
<comment type="caution">
    <text evidence="15">The sequence shown here is derived from an EMBL/GenBank/DDBJ whole genome shotgun (WGS) entry which is preliminary data.</text>
</comment>
<evidence type="ECO:0000256" key="4">
    <source>
        <dbReference type="ARBA" id="ARBA00010763"/>
    </source>
</evidence>
<dbReference type="PANTHER" id="PTHR10192:SF5">
    <property type="entry name" value="GEPHYRIN"/>
    <property type="match status" value="1"/>
</dbReference>
<dbReference type="Gene3D" id="2.170.190.11">
    <property type="entry name" value="Molybdopterin biosynthesis moea protein, domain 3"/>
    <property type="match status" value="1"/>
</dbReference>
<feature type="domain" description="MoaB/Mog" evidence="14">
    <location>
        <begin position="186"/>
        <end position="324"/>
    </location>
</feature>
<name>A0A0M2NYU6_STACC</name>
<dbReference type="Pfam" id="PF03454">
    <property type="entry name" value="MoeA_C"/>
    <property type="match status" value="1"/>
</dbReference>
<evidence type="ECO:0000256" key="6">
    <source>
        <dbReference type="ARBA" id="ARBA00021108"/>
    </source>
</evidence>
<dbReference type="GeneID" id="58096846"/>
<evidence type="ECO:0000256" key="7">
    <source>
        <dbReference type="ARBA" id="ARBA00022505"/>
    </source>
</evidence>
<keyword evidence="8 13" id="KW-0808">Transferase</keyword>
<proteinExistence type="inferred from homology"/>
<evidence type="ECO:0000256" key="5">
    <source>
        <dbReference type="ARBA" id="ARBA00013269"/>
    </source>
</evidence>
<evidence type="ECO:0000256" key="13">
    <source>
        <dbReference type="RuleBase" id="RU365090"/>
    </source>
</evidence>
<dbReference type="SMART" id="SM00852">
    <property type="entry name" value="MoCF_biosynth"/>
    <property type="match status" value="1"/>
</dbReference>
<dbReference type="InterPro" id="IPR005110">
    <property type="entry name" value="MoeA_linker/N"/>
</dbReference>
<comment type="cofactor">
    <cofactor evidence="1 13">
        <name>Mg(2+)</name>
        <dbReference type="ChEBI" id="CHEBI:18420"/>
    </cofactor>
</comment>
<keyword evidence="7 13" id="KW-0500">Molybdenum</keyword>
<dbReference type="InterPro" id="IPR038987">
    <property type="entry name" value="MoeA-like"/>
</dbReference>
<dbReference type="InterPro" id="IPR001453">
    <property type="entry name" value="MoaB/Mog_dom"/>
</dbReference>
<dbReference type="Gene3D" id="3.90.105.10">
    <property type="entry name" value="Molybdopterin biosynthesis moea protein, domain 2"/>
    <property type="match status" value="1"/>
</dbReference>
<comment type="catalytic activity">
    <reaction evidence="12">
        <text>adenylyl-molybdopterin + molybdate = Mo-molybdopterin + AMP + H(+)</text>
        <dbReference type="Rhea" id="RHEA:35047"/>
        <dbReference type="ChEBI" id="CHEBI:15378"/>
        <dbReference type="ChEBI" id="CHEBI:36264"/>
        <dbReference type="ChEBI" id="CHEBI:62727"/>
        <dbReference type="ChEBI" id="CHEBI:71302"/>
        <dbReference type="ChEBI" id="CHEBI:456215"/>
        <dbReference type="EC" id="2.10.1.1"/>
    </reaction>
</comment>
<dbReference type="SUPFAM" id="SSF63867">
    <property type="entry name" value="MoeA C-terminal domain-like"/>
    <property type="match status" value="1"/>
</dbReference>
<dbReference type="InterPro" id="IPR036688">
    <property type="entry name" value="MoeA_C_domain_IV_sf"/>
</dbReference>
<evidence type="ECO:0000313" key="16">
    <source>
        <dbReference type="Proteomes" id="UP000034455"/>
    </source>
</evidence>
<dbReference type="AlphaFoldDB" id="A0A0M2NYU6"/>
<keyword evidence="11 13" id="KW-0501">Molybdenum cofactor biosynthesis</keyword>
<evidence type="ECO:0000256" key="3">
    <source>
        <dbReference type="ARBA" id="ARBA00005046"/>
    </source>
</evidence>
<dbReference type="Gene3D" id="3.40.980.10">
    <property type="entry name" value="MoaB/Mog-like domain"/>
    <property type="match status" value="1"/>
</dbReference>
<evidence type="ECO:0000259" key="14">
    <source>
        <dbReference type="SMART" id="SM00852"/>
    </source>
</evidence>
<gene>
    <name evidence="15" type="ORF">UF66_1775</name>
</gene>
<sequence length="419" mass="45462">MPVEKRNPIPVSEAIQRVINQEIFMDRTTLPLAESLNYILAEDIVATHEIPRFDKSPYDGFALRSIDTKGASGDNRIKFKVIDHIGAGSVSTKTVGAFEAVRIMTGAQIPEGADAIVMLEQTVEGEQDFTIRKTFSANENISIKGEETKVGDVLLEKGQCVNPGAIAVLATYGYTEVPVFEKPSVAVIATGSELLDVGDDLKPGKIRNSNGPMITALAKKHHLEVNAYKIQQDDLNSSIQVMREAMAEHDIVITTGGVSVGDFDYLPQIYEAVNAQVLFNKIAMRPGSVTTVAVANNKYLFGLSGNPSACFTGFELYVKPAIQHMMGAKAIYPQIVQATLMVDFKKPNPFTRFIRATVTFNGKEMTVVPSGFNKSGAVVAIAHSNAMIVLPSGTRGYQKGHTVDVILTESQTYEVDTTL</sequence>
<dbReference type="PATRIC" id="fig|74704.6.peg.1819"/>
<dbReference type="Proteomes" id="UP000034455">
    <property type="component" value="Unassembled WGS sequence"/>
</dbReference>
<dbReference type="EMBL" id="LAKJ01000003">
    <property type="protein sequence ID" value="KKI65132.1"/>
    <property type="molecule type" value="Genomic_DNA"/>
</dbReference>
<evidence type="ECO:0000256" key="2">
    <source>
        <dbReference type="ARBA" id="ARBA00002901"/>
    </source>
</evidence>
<dbReference type="SUPFAM" id="SSF53218">
    <property type="entry name" value="Molybdenum cofactor biosynthesis proteins"/>
    <property type="match status" value="1"/>
</dbReference>
<dbReference type="Pfam" id="PF00994">
    <property type="entry name" value="MoCF_biosynth"/>
    <property type="match status" value="1"/>
</dbReference>
<dbReference type="NCBIfam" id="TIGR00177">
    <property type="entry name" value="molyb_syn"/>
    <property type="match status" value="1"/>
</dbReference>
<accession>A0A0M2NYU6</accession>
<dbReference type="UniPathway" id="UPA00344"/>
<dbReference type="FunFam" id="2.40.340.10:FF:000002">
    <property type="entry name" value="Molybdopterin molybdenumtransferase"/>
    <property type="match status" value="1"/>
</dbReference>
<evidence type="ECO:0000256" key="8">
    <source>
        <dbReference type="ARBA" id="ARBA00022679"/>
    </source>
</evidence>
<dbReference type="GO" id="GO:0046872">
    <property type="term" value="F:metal ion binding"/>
    <property type="evidence" value="ECO:0007669"/>
    <property type="project" value="UniProtKB-UniRule"/>
</dbReference>
<dbReference type="FunFam" id="2.170.190.11:FF:000001">
    <property type="entry name" value="Molybdopterin molybdenumtransferase"/>
    <property type="match status" value="1"/>
</dbReference>
<dbReference type="NCBIfam" id="NF045515">
    <property type="entry name" value="Glp_gephyrin"/>
    <property type="match status" value="1"/>
</dbReference>
<dbReference type="InterPro" id="IPR036135">
    <property type="entry name" value="MoeA_linker/N_sf"/>
</dbReference>
<dbReference type="SUPFAM" id="SSF63882">
    <property type="entry name" value="MoeA N-terminal region -like"/>
    <property type="match status" value="1"/>
</dbReference>
<keyword evidence="10 13" id="KW-0460">Magnesium</keyword>
<evidence type="ECO:0000256" key="11">
    <source>
        <dbReference type="ARBA" id="ARBA00023150"/>
    </source>
</evidence>
<evidence type="ECO:0000256" key="9">
    <source>
        <dbReference type="ARBA" id="ARBA00022723"/>
    </source>
</evidence>
<reference evidence="15 16" key="1">
    <citation type="submission" date="2015-03" db="EMBL/GenBank/DDBJ databases">
        <title>Genome Assembly of Staphylococcus cohnii subsp. cohnii strain G22B2.</title>
        <authorList>
            <person name="Nair G."/>
            <person name="Kaur G."/>
            <person name="Khatri I."/>
            <person name="Singh N.K."/>
            <person name="Sathyabama S."/>
            <person name="Maurya S.K."/>
            <person name="Subramanian S."/>
            <person name="Agrewala J.N."/>
            <person name="Mayilraj S."/>
        </authorList>
    </citation>
    <scope>NUCLEOTIDE SEQUENCE [LARGE SCALE GENOMIC DNA]</scope>
    <source>
        <strain evidence="15 16">G22B2</strain>
    </source>
</reference>
<dbReference type="RefSeq" id="WP_019468090.1">
    <property type="nucleotide sequence ID" value="NZ_BKAS01000009.1"/>
</dbReference>
<protein>
    <recommendedName>
        <fullName evidence="6 13">Molybdopterin molybdenumtransferase</fullName>
        <ecNumber evidence="5 13">2.10.1.1</ecNumber>
    </recommendedName>
</protein>
<dbReference type="Pfam" id="PF03453">
    <property type="entry name" value="MoeA_N"/>
    <property type="match status" value="1"/>
</dbReference>
<dbReference type="InterPro" id="IPR036425">
    <property type="entry name" value="MoaB/Mog-like_dom_sf"/>
</dbReference>
<dbReference type="FunFam" id="3.40.980.10:FF:000004">
    <property type="entry name" value="Molybdopterin molybdenumtransferase"/>
    <property type="match status" value="1"/>
</dbReference>
<dbReference type="EC" id="2.10.1.1" evidence="5 13"/>
<evidence type="ECO:0000256" key="12">
    <source>
        <dbReference type="ARBA" id="ARBA00047317"/>
    </source>
</evidence>
<dbReference type="CDD" id="cd00887">
    <property type="entry name" value="MoeA"/>
    <property type="match status" value="1"/>
</dbReference>
<keyword evidence="9 13" id="KW-0479">Metal-binding</keyword>
<evidence type="ECO:0000313" key="15">
    <source>
        <dbReference type="EMBL" id="KKI65132.1"/>
    </source>
</evidence>
<dbReference type="GO" id="GO:0005829">
    <property type="term" value="C:cytosol"/>
    <property type="evidence" value="ECO:0007669"/>
    <property type="project" value="TreeGrafter"/>
</dbReference>
<evidence type="ECO:0000256" key="1">
    <source>
        <dbReference type="ARBA" id="ARBA00001946"/>
    </source>
</evidence>
<dbReference type="PANTHER" id="PTHR10192">
    <property type="entry name" value="MOLYBDOPTERIN BIOSYNTHESIS PROTEIN"/>
    <property type="match status" value="1"/>
</dbReference>
<dbReference type="Gene3D" id="2.40.340.10">
    <property type="entry name" value="MoeA, C-terminal, domain IV"/>
    <property type="match status" value="1"/>
</dbReference>
<evidence type="ECO:0000256" key="10">
    <source>
        <dbReference type="ARBA" id="ARBA00022842"/>
    </source>
</evidence>